<dbReference type="EMBL" id="LT796768">
    <property type="protein sequence ID" value="SKB09610.1"/>
    <property type="molecule type" value="Genomic_DNA"/>
</dbReference>
<dbReference type="GO" id="GO:0004527">
    <property type="term" value="F:exonuclease activity"/>
    <property type="evidence" value="ECO:0007669"/>
    <property type="project" value="UniProtKB-KW"/>
</dbReference>
<dbReference type="Gene3D" id="3.30.420.10">
    <property type="entry name" value="Ribonuclease H-like superfamily/Ribonuclease H"/>
    <property type="match status" value="1"/>
</dbReference>
<gene>
    <name evidence="4" type="ORF">SAMN06295964_2794</name>
</gene>
<dbReference type="AlphaFoldDB" id="A0A1T4Z6D8"/>
<organism evidence="4 5">
    <name type="scientific">Aeromicrobium choanae</name>
    <dbReference type="NCBI Taxonomy" id="1736691"/>
    <lineage>
        <taxon>Bacteria</taxon>
        <taxon>Bacillati</taxon>
        <taxon>Actinomycetota</taxon>
        <taxon>Actinomycetes</taxon>
        <taxon>Propionibacteriales</taxon>
        <taxon>Nocardioidaceae</taxon>
        <taxon>Aeromicrobium</taxon>
    </lineage>
</organism>
<dbReference type="PROSITE" id="PS50151">
    <property type="entry name" value="UVR"/>
    <property type="match status" value="1"/>
</dbReference>
<dbReference type="STRING" id="1736691.SAMN06295964_2794"/>
<feature type="domain" description="UVR" evidence="2">
    <location>
        <begin position="442"/>
        <end position="477"/>
    </location>
</feature>
<dbReference type="PANTHER" id="PTHR30562">
    <property type="entry name" value="UVRC/OXIDOREDUCTASE"/>
    <property type="match status" value="1"/>
</dbReference>
<dbReference type="InterPro" id="IPR047296">
    <property type="entry name" value="GIY-YIG_UvrC_Cho"/>
</dbReference>
<accession>A0A1T4Z6D8</accession>
<dbReference type="Pfam" id="PF01541">
    <property type="entry name" value="GIY-YIG"/>
    <property type="match status" value="1"/>
</dbReference>
<dbReference type="CDD" id="cd10434">
    <property type="entry name" value="GIY-YIG_UvrC_Cho"/>
    <property type="match status" value="1"/>
</dbReference>
<dbReference type="InterPro" id="IPR006054">
    <property type="entry name" value="DnaQ"/>
</dbReference>
<dbReference type="InterPro" id="IPR036876">
    <property type="entry name" value="UVR_dom_sf"/>
</dbReference>
<dbReference type="InterPro" id="IPR000305">
    <property type="entry name" value="GIY-YIG_endonuc"/>
</dbReference>
<dbReference type="SUPFAM" id="SSF82771">
    <property type="entry name" value="GIY-YIG endonuclease"/>
    <property type="match status" value="1"/>
</dbReference>
<keyword evidence="5" id="KW-1185">Reference proteome</keyword>
<dbReference type="NCBIfam" id="NF005907">
    <property type="entry name" value="PRK07883.1-5"/>
    <property type="match status" value="1"/>
</dbReference>
<dbReference type="GO" id="GO:0009380">
    <property type="term" value="C:excinuclease repair complex"/>
    <property type="evidence" value="ECO:0007669"/>
    <property type="project" value="TreeGrafter"/>
</dbReference>
<feature type="domain" description="GIY-YIG" evidence="3">
    <location>
        <begin position="254"/>
        <end position="332"/>
    </location>
</feature>
<evidence type="ECO:0000256" key="1">
    <source>
        <dbReference type="ARBA" id="ARBA00022839"/>
    </source>
</evidence>
<evidence type="ECO:0000313" key="4">
    <source>
        <dbReference type="EMBL" id="SKB09610.1"/>
    </source>
</evidence>
<dbReference type="SMART" id="SM00479">
    <property type="entry name" value="EXOIII"/>
    <property type="match status" value="1"/>
</dbReference>
<dbReference type="GO" id="GO:0003677">
    <property type="term" value="F:DNA binding"/>
    <property type="evidence" value="ECO:0007669"/>
    <property type="project" value="InterPro"/>
</dbReference>
<reference evidence="5" key="1">
    <citation type="submission" date="2017-02" db="EMBL/GenBank/DDBJ databases">
        <authorList>
            <person name="Varghese N."/>
            <person name="Submissions S."/>
        </authorList>
    </citation>
    <scope>NUCLEOTIDE SEQUENCE [LARGE SCALE GENOMIC DNA]</scope>
    <source>
        <strain evidence="5">9H-4</strain>
    </source>
</reference>
<dbReference type="Pfam" id="PF02151">
    <property type="entry name" value="UVR"/>
    <property type="match status" value="1"/>
</dbReference>
<dbReference type="Proteomes" id="UP000191040">
    <property type="component" value="Chromosome I"/>
</dbReference>
<name>A0A1T4Z6D8_9ACTN</name>
<protein>
    <submittedName>
        <fullName evidence="4">DNA polymerase-3 subunit epsilon</fullName>
    </submittedName>
</protein>
<dbReference type="SUPFAM" id="SSF53098">
    <property type="entry name" value="Ribonuclease H-like"/>
    <property type="match status" value="1"/>
</dbReference>
<evidence type="ECO:0000259" key="3">
    <source>
        <dbReference type="PROSITE" id="PS50164"/>
    </source>
</evidence>
<proteinExistence type="predicted"/>
<dbReference type="CDD" id="cd06127">
    <property type="entry name" value="DEDDh"/>
    <property type="match status" value="1"/>
</dbReference>
<dbReference type="FunFam" id="3.30.420.10:FF:000045">
    <property type="entry name" value="3'-5' exonuclease DinG"/>
    <property type="match status" value="1"/>
</dbReference>
<dbReference type="NCBIfam" id="TIGR00573">
    <property type="entry name" value="dnaq"/>
    <property type="match status" value="1"/>
</dbReference>
<dbReference type="InterPro" id="IPR035901">
    <property type="entry name" value="GIY-YIG_endonuc_sf"/>
</dbReference>
<dbReference type="PANTHER" id="PTHR30562:SF1">
    <property type="entry name" value="UVRABC SYSTEM PROTEIN C"/>
    <property type="match status" value="1"/>
</dbReference>
<dbReference type="InterPro" id="IPR012337">
    <property type="entry name" value="RNaseH-like_sf"/>
</dbReference>
<keyword evidence="1" id="KW-0378">Hydrolase</keyword>
<keyword evidence="1" id="KW-0540">Nuclease</keyword>
<dbReference type="InterPro" id="IPR013520">
    <property type="entry name" value="Ribonucl_H"/>
</dbReference>
<dbReference type="Gene3D" id="3.40.1440.10">
    <property type="entry name" value="GIY-YIG endonuclease"/>
    <property type="match status" value="1"/>
</dbReference>
<dbReference type="PROSITE" id="PS50164">
    <property type="entry name" value="GIY_YIG"/>
    <property type="match status" value="1"/>
</dbReference>
<dbReference type="SUPFAM" id="SSF46600">
    <property type="entry name" value="C-terminal UvrC-binding domain of UvrB"/>
    <property type="match status" value="1"/>
</dbReference>
<evidence type="ECO:0000259" key="2">
    <source>
        <dbReference type="PROSITE" id="PS50151"/>
    </source>
</evidence>
<dbReference type="GO" id="GO:0006289">
    <property type="term" value="P:nucleotide-excision repair"/>
    <property type="evidence" value="ECO:0007669"/>
    <property type="project" value="InterPro"/>
</dbReference>
<dbReference type="SMART" id="SM00465">
    <property type="entry name" value="GIYc"/>
    <property type="match status" value="1"/>
</dbReference>
<keyword evidence="1" id="KW-0269">Exonuclease</keyword>
<dbReference type="GO" id="GO:0006260">
    <property type="term" value="P:DNA replication"/>
    <property type="evidence" value="ECO:0007669"/>
    <property type="project" value="InterPro"/>
</dbReference>
<dbReference type="InterPro" id="IPR050066">
    <property type="entry name" value="UvrABC_protein_C"/>
</dbReference>
<dbReference type="InterPro" id="IPR001943">
    <property type="entry name" value="UVR_dom"/>
</dbReference>
<dbReference type="Pfam" id="PF00929">
    <property type="entry name" value="RNase_T"/>
    <property type="match status" value="1"/>
</dbReference>
<dbReference type="NCBIfam" id="NF005905">
    <property type="entry name" value="PRK07883.1-3"/>
    <property type="match status" value="1"/>
</dbReference>
<dbReference type="InterPro" id="IPR036397">
    <property type="entry name" value="RNaseH_sf"/>
</dbReference>
<sequence>MAATLGVTSDSFPPRRRLTGFVGPATYGHPMASHQPAFDDPDIDWGGRPLHDTTFCVVDLETTGGSPAKGSRITEIGAVKVRGGEILGEFQTLVNPDQLIPAFITVLTGITDQMLVEAPRIAEALPSFLEFAHGTVLVAHNAPFDVGFLKHASRELGITWPGFDVIDTVPLARRVLLRDEVPNVKLSTLAARFSPVQPDHRALTDARATVDVLHALFERLGTWNVATVEDVASFTSKVTPQQRRKRHLADGVPDAPGVYLFRDARDEVLYVGTSRSLRTRVRSYFTKAETRSRMGEMIALAERVDTVVCSTDTEARVRELRLIDRHRPPYNRRSKFPERVSWLRLTDEPWPRVSLVRSVTEGAATHIGPFGSRRQAEAALATLHDAFRIRQCSGRLPIKPSRAACVLAELGQCLSPCDGAVTPADYLLEVSRVRTAMTADPVEVVSHLEQRMAHLAESQRFEDAAVLRDRAASLIRAVRRTQRLDSLAAEPEVIAAAPHADGWQVHVIRHGRLAAAAILPRQVATTRGATAGWVDILLTTAETVEPAIRPMPAALIEETEALLRWLESPGVRMVRGSWSSAWPAAARHLERFDVDLQVARLA</sequence>
<evidence type="ECO:0000313" key="5">
    <source>
        <dbReference type="Proteomes" id="UP000191040"/>
    </source>
</evidence>
<dbReference type="GO" id="GO:0003887">
    <property type="term" value="F:DNA-directed DNA polymerase activity"/>
    <property type="evidence" value="ECO:0007669"/>
    <property type="project" value="InterPro"/>
</dbReference>